<name>A0A8S1UP70_PAROT</name>
<evidence type="ECO:0000256" key="1">
    <source>
        <dbReference type="ARBA" id="ARBA00023860"/>
    </source>
</evidence>
<dbReference type="InterPro" id="IPR050235">
    <property type="entry name" value="CK1_Ser-Thr_kinase"/>
</dbReference>
<evidence type="ECO:0000259" key="2">
    <source>
        <dbReference type="PROSITE" id="PS50011"/>
    </source>
</evidence>
<dbReference type="PROSITE" id="PS50011">
    <property type="entry name" value="PROTEIN_KINASE_DOM"/>
    <property type="match status" value="1"/>
</dbReference>
<dbReference type="InterPro" id="IPR000719">
    <property type="entry name" value="Prot_kinase_dom"/>
</dbReference>
<dbReference type="OMA" id="CLMAIQT"/>
<dbReference type="Proteomes" id="UP000683925">
    <property type="component" value="Unassembled WGS sequence"/>
</dbReference>
<dbReference type="GO" id="GO:0005524">
    <property type="term" value="F:ATP binding"/>
    <property type="evidence" value="ECO:0007669"/>
    <property type="project" value="InterPro"/>
</dbReference>
<feature type="domain" description="Protein kinase" evidence="2">
    <location>
        <begin position="55"/>
        <end position="344"/>
    </location>
</feature>
<accession>A0A8S1UP70</accession>
<dbReference type="OrthoDB" id="315201at2759"/>
<organism evidence="3 4">
    <name type="scientific">Paramecium octaurelia</name>
    <dbReference type="NCBI Taxonomy" id="43137"/>
    <lineage>
        <taxon>Eukaryota</taxon>
        <taxon>Sar</taxon>
        <taxon>Alveolata</taxon>
        <taxon>Ciliophora</taxon>
        <taxon>Intramacronucleata</taxon>
        <taxon>Oligohymenophorea</taxon>
        <taxon>Peniculida</taxon>
        <taxon>Parameciidae</taxon>
        <taxon>Paramecium</taxon>
    </lineage>
</organism>
<dbReference type="AlphaFoldDB" id="A0A8S1UP70"/>
<proteinExistence type="predicted"/>
<sequence>MKYQLQHLQMKGKLTQQIQYHVQYIICQFQQIMLNTSSIQSTSEIPNFVVIDNEYIIMKNLYKGNTYNLYIAVKRDCSDDQKKFVLIKMRRTNASEQNFEQYFLNKLKDSKCTTRILSIGEQTIKEQLYHYQIMERHGPSLKLVYNYLSKNIPITLLCLMAIQTLTCLEQIHKHLIIHRNIRPKKLVISQSGSEILLTDFKYACRYRKQQNNILVNDNLRTTSNKRFLNKFSSLNQHLEQVSSPKDDLESLALILVYYGGFAPVLDIKEENRGLKIKKIEQIKLTLLSELSFKGAPLEFIQFYNGVKQSCVSDYPQDYEKYKQLFRKLLNSCGLTEKDVVYPHLQMMKQHNYNMKVIMEEQETQAQMDSIDEDHRVFRKIMELNEQKYHRLISLENQNQSSQKQ</sequence>
<dbReference type="PANTHER" id="PTHR11909">
    <property type="entry name" value="CASEIN KINASE-RELATED"/>
    <property type="match status" value="1"/>
</dbReference>
<comment type="caution">
    <text evidence="3">The sequence shown here is derived from an EMBL/GenBank/DDBJ whole genome shotgun (WGS) entry which is preliminary data.</text>
</comment>
<dbReference type="EMBL" id="CAJJDP010000047">
    <property type="protein sequence ID" value="CAD8165967.1"/>
    <property type="molecule type" value="Genomic_DNA"/>
</dbReference>
<dbReference type="FunFam" id="1.10.510.10:FF:001134">
    <property type="entry name" value="Uncharacterized protein"/>
    <property type="match status" value="1"/>
</dbReference>
<keyword evidence="4" id="KW-1185">Reference proteome</keyword>
<gene>
    <name evidence="3" type="ORF">POCTA_138.1.T0470218</name>
</gene>
<protein>
    <recommendedName>
        <fullName evidence="1">Casein kinase I</fullName>
    </recommendedName>
</protein>
<evidence type="ECO:0000313" key="3">
    <source>
        <dbReference type="EMBL" id="CAD8165967.1"/>
    </source>
</evidence>
<dbReference type="SMART" id="SM00220">
    <property type="entry name" value="S_TKc"/>
    <property type="match status" value="1"/>
</dbReference>
<reference evidence="3" key="1">
    <citation type="submission" date="2021-01" db="EMBL/GenBank/DDBJ databases">
        <authorList>
            <consortium name="Genoscope - CEA"/>
            <person name="William W."/>
        </authorList>
    </citation>
    <scope>NUCLEOTIDE SEQUENCE</scope>
</reference>
<dbReference type="GO" id="GO:0004672">
    <property type="term" value="F:protein kinase activity"/>
    <property type="evidence" value="ECO:0007669"/>
    <property type="project" value="InterPro"/>
</dbReference>
<evidence type="ECO:0000313" key="4">
    <source>
        <dbReference type="Proteomes" id="UP000683925"/>
    </source>
</evidence>